<sequence length="226" mass="26866">MRKYHEIKKSDPNSKEADIAVQLKIPSRTLSTWKKELGLVRKNSYSNKEKMELIQKFEEMKGKQSQSSSKLSEQIAKDLGVSYFTICHWKRQLGLQRRLTYTKSDKIKLMEKYFKIKRRHPELSDVKISKRLNIRNSNMWKWRQQFINKNANAESSANDELPKEKQLERKSYSENEKMELMHFLDESVGIIMDSSPCQTMPTGIAWEWNRCTKGRKQRKCRRSVLN</sequence>
<organism evidence="1 2">
    <name type="scientific">Globodera pallida</name>
    <name type="common">Potato cyst nematode worm</name>
    <name type="synonym">Heterodera pallida</name>
    <dbReference type="NCBI Taxonomy" id="36090"/>
    <lineage>
        <taxon>Eukaryota</taxon>
        <taxon>Metazoa</taxon>
        <taxon>Ecdysozoa</taxon>
        <taxon>Nematoda</taxon>
        <taxon>Chromadorea</taxon>
        <taxon>Rhabditida</taxon>
        <taxon>Tylenchina</taxon>
        <taxon>Tylenchomorpha</taxon>
        <taxon>Tylenchoidea</taxon>
        <taxon>Heteroderidae</taxon>
        <taxon>Heteroderinae</taxon>
        <taxon>Globodera</taxon>
    </lineage>
</organism>
<name>A0A183CA83_GLOPA</name>
<dbReference type="AlphaFoldDB" id="A0A183CA83"/>
<keyword evidence="1" id="KW-1185">Reference proteome</keyword>
<protein>
    <submittedName>
        <fullName evidence="2">Transposase</fullName>
    </submittedName>
</protein>
<reference evidence="2" key="2">
    <citation type="submission" date="2016-06" db="UniProtKB">
        <authorList>
            <consortium name="WormBaseParasite"/>
        </authorList>
    </citation>
    <scope>IDENTIFICATION</scope>
</reference>
<evidence type="ECO:0000313" key="2">
    <source>
        <dbReference type="WBParaSite" id="GPLIN_000978300"/>
    </source>
</evidence>
<proteinExistence type="predicted"/>
<dbReference type="WBParaSite" id="GPLIN_000978300">
    <property type="protein sequence ID" value="GPLIN_000978300"/>
    <property type="gene ID" value="GPLIN_000978300"/>
</dbReference>
<accession>A0A183CA83</accession>
<dbReference type="Proteomes" id="UP000050741">
    <property type="component" value="Unassembled WGS sequence"/>
</dbReference>
<evidence type="ECO:0000313" key="1">
    <source>
        <dbReference type="Proteomes" id="UP000050741"/>
    </source>
</evidence>
<reference evidence="1" key="1">
    <citation type="submission" date="2014-05" db="EMBL/GenBank/DDBJ databases">
        <title>The genome and life-stage specific transcriptomes of Globodera pallida elucidate key aspects of plant parasitism by a cyst nematode.</title>
        <authorList>
            <person name="Cotton J.A."/>
            <person name="Lilley C.J."/>
            <person name="Jones L.M."/>
            <person name="Kikuchi T."/>
            <person name="Reid A.J."/>
            <person name="Thorpe P."/>
            <person name="Tsai I.J."/>
            <person name="Beasley H."/>
            <person name="Blok V."/>
            <person name="Cock P.J.A."/>
            <person name="Van den Akker S.E."/>
            <person name="Holroyd N."/>
            <person name="Hunt M."/>
            <person name="Mantelin S."/>
            <person name="Naghra H."/>
            <person name="Pain A."/>
            <person name="Palomares-Rius J.E."/>
            <person name="Zarowiecki M."/>
            <person name="Berriman M."/>
            <person name="Jones J.T."/>
            <person name="Urwin P.E."/>
        </authorList>
    </citation>
    <scope>NUCLEOTIDE SEQUENCE [LARGE SCALE GENOMIC DNA]</scope>
    <source>
        <strain evidence="1">Lindley</strain>
    </source>
</reference>